<keyword evidence="10" id="KW-1208">Phospholipid metabolism</keyword>
<dbReference type="GO" id="GO:0016780">
    <property type="term" value="F:phosphotransferase activity, for other substituted phosphate groups"/>
    <property type="evidence" value="ECO:0007669"/>
    <property type="project" value="InterPro"/>
</dbReference>
<dbReference type="Gene3D" id="1.20.120.1760">
    <property type="match status" value="1"/>
</dbReference>
<dbReference type="InterPro" id="IPR048254">
    <property type="entry name" value="CDP_ALCOHOL_P_TRANSF_CS"/>
</dbReference>
<evidence type="ECO:0000256" key="7">
    <source>
        <dbReference type="ARBA" id="ARBA00023098"/>
    </source>
</evidence>
<keyword evidence="7" id="KW-0443">Lipid metabolism</keyword>
<dbReference type="Pfam" id="PF08009">
    <property type="entry name" value="CDP-OH_P_tran_2"/>
    <property type="match status" value="1"/>
</dbReference>
<evidence type="ECO:0000256" key="2">
    <source>
        <dbReference type="ARBA" id="ARBA00010441"/>
    </source>
</evidence>
<dbReference type="PANTHER" id="PTHR14269:SF61">
    <property type="entry name" value="CDP-DIACYLGLYCEROL--SERINE O-PHOSPHATIDYLTRANSFERASE"/>
    <property type="match status" value="1"/>
</dbReference>
<evidence type="ECO:0000256" key="1">
    <source>
        <dbReference type="ARBA" id="ARBA00004141"/>
    </source>
</evidence>
<evidence type="ECO:0000256" key="10">
    <source>
        <dbReference type="ARBA" id="ARBA00023264"/>
    </source>
</evidence>
<keyword evidence="4 11" id="KW-0808">Transferase</keyword>
<dbReference type="InterPro" id="IPR043130">
    <property type="entry name" value="CDP-OH_PTrfase_TM_dom"/>
</dbReference>
<evidence type="ECO:0000256" key="11">
    <source>
        <dbReference type="RuleBase" id="RU003750"/>
    </source>
</evidence>
<gene>
    <name evidence="14" type="ORF">E5A74_01110</name>
</gene>
<proteinExistence type="inferred from homology"/>
<keyword evidence="15" id="KW-1185">Reference proteome</keyword>
<keyword evidence="3" id="KW-0444">Lipid biosynthesis</keyword>
<feature type="transmembrane region" description="Helical" evidence="12">
    <location>
        <begin position="112"/>
        <end position="133"/>
    </location>
</feature>
<feature type="transmembrane region" description="Helical" evidence="12">
    <location>
        <begin position="250"/>
        <end position="266"/>
    </location>
</feature>
<feature type="transmembrane region" description="Helical" evidence="12">
    <location>
        <begin position="198"/>
        <end position="216"/>
    </location>
</feature>
<dbReference type="EMBL" id="SRXU01000001">
    <property type="protein sequence ID" value="TGX45810.1"/>
    <property type="molecule type" value="Genomic_DNA"/>
</dbReference>
<dbReference type="PANTHER" id="PTHR14269">
    <property type="entry name" value="CDP-DIACYLGLYCEROL--GLYCEROL-3-PHOSPHATE 3-PHOSPHATIDYLTRANSFERASE-RELATED"/>
    <property type="match status" value="1"/>
</dbReference>
<protein>
    <submittedName>
        <fullName evidence="14">CDP-diacylglycerol O-phosphatidyltransferase</fullName>
    </submittedName>
</protein>
<comment type="similarity">
    <text evidence="2 11">Belongs to the CDP-alcohol phosphatidyltransferase class-I family.</text>
</comment>
<comment type="caution">
    <text evidence="14">The sequence shown here is derived from an EMBL/GenBank/DDBJ whole genome shotgun (WGS) entry which is preliminary data.</text>
</comment>
<accession>A0A4S1WUD0</accession>
<dbReference type="InterPro" id="IPR012616">
    <property type="entry name" value="CDP-OH_P_trans_C"/>
</dbReference>
<evidence type="ECO:0000256" key="8">
    <source>
        <dbReference type="ARBA" id="ARBA00023136"/>
    </source>
</evidence>
<keyword evidence="6 12" id="KW-1133">Transmembrane helix</keyword>
<dbReference type="PROSITE" id="PS00379">
    <property type="entry name" value="CDP_ALCOHOL_P_TRANSF"/>
    <property type="match status" value="1"/>
</dbReference>
<dbReference type="GO" id="GO:0008654">
    <property type="term" value="P:phospholipid biosynthetic process"/>
    <property type="evidence" value="ECO:0007669"/>
    <property type="project" value="UniProtKB-KW"/>
</dbReference>
<keyword evidence="9" id="KW-0594">Phospholipid biosynthesis</keyword>
<evidence type="ECO:0000256" key="12">
    <source>
        <dbReference type="SAM" id="Phobius"/>
    </source>
</evidence>
<organism evidence="14 15">
    <name type="scientific">Sphingomonas naasensis</name>
    <dbReference type="NCBI Taxonomy" id="1344951"/>
    <lineage>
        <taxon>Bacteria</taxon>
        <taxon>Pseudomonadati</taxon>
        <taxon>Pseudomonadota</taxon>
        <taxon>Alphaproteobacteria</taxon>
        <taxon>Sphingomonadales</taxon>
        <taxon>Sphingomonadaceae</taxon>
        <taxon>Sphingomonas</taxon>
    </lineage>
</organism>
<feature type="transmembrane region" description="Helical" evidence="12">
    <location>
        <begin position="228"/>
        <end position="244"/>
    </location>
</feature>
<feature type="transmembrane region" description="Helical" evidence="12">
    <location>
        <begin position="20"/>
        <end position="44"/>
    </location>
</feature>
<evidence type="ECO:0000256" key="5">
    <source>
        <dbReference type="ARBA" id="ARBA00022692"/>
    </source>
</evidence>
<reference evidence="14 15" key="1">
    <citation type="submission" date="2019-04" db="EMBL/GenBank/DDBJ databases">
        <title>Sphingomonas psychrotolerans sp. nov., isolated from soil in the Tianshan Mountains, Xinjiang, China.</title>
        <authorList>
            <person name="Luo Y."/>
            <person name="Sheng H."/>
        </authorList>
    </citation>
    <scope>NUCLEOTIDE SEQUENCE [LARGE SCALE GENOMIC DNA]</scope>
    <source>
        <strain evidence="14 15">KIS18-15</strain>
    </source>
</reference>
<dbReference type="AlphaFoldDB" id="A0A4S1WUD0"/>
<evidence type="ECO:0000259" key="13">
    <source>
        <dbReference type="Pfam" id="PF08009"/>
    </source>
</evidence>
<dbReference type="OrthoDB" id="9777147at2"/>
<keyword evidence="5 12" id="KW-0812">Transmembrane</keyword>
<dbReference type="InterPro" id="IPR000462">
    <property type="entry name" value="CDP-OH_P_trans"/>
</dbReference>
<evidence type="ECO:0000313" key="15">
    <source>
        <dbReference type="Proteomes" id="UP000309848"/>
    </source>
</evidence>
<dbReference type="Pfam" id="PF01066">
    <property type="entry name" value="CDP-OH_P_transf"/>
    <property type="match status" value="1"/>
</dbReference>
<feature type="domain" description="CDP-alcohol phosphatidyltransferase C-terminal" evidence="13">
    <location>
        <begin position="228"/>
        <end position="263"/>
    </location>
</feature>
<name>A0A4S1WUD0_9SPHN</name>
<evidence type="ECO:0000256" key="6">
    <source>
        <dbReference type="ARBA" id="ARBA00022989"/>
    </source>
</evidence>
<evidence type="ECO:0000256" key="4">
    <source>
        <dbReference type="ARBA" id="ARBA00022679"/>
    </source>
</evidence>
<evidence type="ECO:0000313" key="14">
    <source>
        <dbReference type="EMBL" id="TGX45810.1"/>
    </source>
</evidence>
<evidence type="ECO:0000256" key="9">
    <source>
        <dbReference type="ARBA" id="ARBA00023209"/>
    </source>
</evidence>
<comment type="subcellular location">
    <subcellularLocation>
        <location evidence="1">Membrane</location>
        <topology evidence="1">Multi-pass membrane protein</topology>
    </subcellularLocation>
</comment>
<dbReference type="GO" id="GO:0016020">
    <property type="term" value="C:membrane"/>
    <property type="evidence" value="ECO:0007669"/>
    <property type="project" value="UniProtKB-SubCell"/>
</dbReference>
<dbReference type="InterPro" id="IPR050324">
    <property type="entry name" value="CDP-alcohol_PTase-I"/>
</dbReference>
<keyword evidence="8 12" id="KW-0472">Membrane</keyword>
<feature type="transmembrane region" description="Helical" evidence="12">
    <location>
        <begin position="145"/>
        <end position="167"/>
    </location>
</feature>
<sequence>MMPPRAGRRRLTALRREGGIPLRAVLPNTVTALALCSGLTAMRFAILQDWQGAVLLVLAAAVFDGLDGKIARLVRAESRFGAELDSLSDAISFGVAPALILYLWSLNGLGRFGWMIALLLALFCALRLARFNANIDREHQPHKSAGFLTGVPAPAGAILALTPLFLWNWTNELLQPPVSAYTPLFFVETLNQLLRSPVIIALWTAFIAVLMISSVATFTPTVRLKQRLRFEAIAVLVVFVAALVSAPWPTLALLALAYLATIPFSIRSYRRVRRLRATADEPSVAPEPSAP</sequence>
<evidence type="ECO:0000256" key="3">
    <source>
        <dbReference type="ARBA" id="ARBA00022516"/>
    </source>
</evidence>
<dbReference type="Proteomes" id="UP000309848">
    <property type="component" value="Unassembled WGS sequence"/>
</dbReference>